<dbReference type="Gene3D" id="2.40.50.140">
    <property type="entry name" value="Nucleic acid-binding proteins"/>
    <property type="match status" value="3"/>
</dbReference>
<feature type="compositionally biased region" description="Basic and acidic residues" evidence="9">
    <location>
        <begin position="741"/>
        <end position="754"/>
    </location>
</feature>
<feature type="domain" description="S1 motif" evidence="10">
    <location>
        <begin position="627"/>
        <end position="707"/>
    </location>
</feature>
<dbReference type="Pfam" id="PF08206">
    <property type="entry name" value="OB_RNB"/>
    <property type="match status" value="1"/>
</dbReference>
<evidence type="ECO:0000256" key="5">
    <source>
        <dbReference type="ARBA" id="ARBA00022801"/>
    </source>
</evidence>
<dbReference type="PANTHER" id="PTHR23355">
    <property type="entry name" value="RIBONUCLEASE"/>
    <property type="match status" value="1"/>
</dbReference>
<dbReference type="InterPro" id="IPR003029">
    <property type="entry name" value="S1_domain"/>
</dbReference>
<comment type="caution">
    <text evidence="11">The sequence shown here is derived from an EMBL/GenBank/DDBJ whole genome shotgun (WGS) entry which is preliminary data.</text>
</comment>
<gene>
    <name evidence="8 11" type="primary">rnr</name>
    <name evidence="11" type="ORF">H8700_08165</name>
</gene>
<dbReference type="SMART" id="SM00357">
    <property type="entry name" value="CSP"/>
    <property type="match status" value="2"/>
</dbReference>
<evidence type="ECO:0000256" key="4">
    <source>
        <dbReference type="ARBA" id="ARBA00022722"/>
    </source>
</evidence>
<protein>
    <recommendedName>
        <fullName evidence="8">Ribonuclease R</fullName>
        <shortName evidence="8">RNase R</shortName>
        <ecNumber evidence="8">3.1.13.1</ecNumber>
    </recommendedName>
</protein>
<dbReference type="InterPro" id="IPR050180">
    <property type="entry name" value="RNR_Ribonuclease"/>
</dbReference>
<evidence type="ECO:0000259" key="10">
    <source>
        <dbReference type="PROSITE" id="PS50126"/>
    </source>
</evidence>
<feature type="compositionally biased region" description="Basic and acidic residues" evidence="9">
    <location>
        <begin position="720"/>
        <end position="731"/>
    </location>
</feature>
<comment type="subcellular location">
    <subcellularLocation>
        <location evidence="2 8">Cytoplasm</location>
    </subcellularLocation>
</comment>
<dbReference type="CDD" id="cd04471">
    <property type="entry name" value="S1_RNase_R"/>
    <property type="match status" value="1"/>
</dbReference>
<dbReference type="Pfam" id="PF17876">
    <property type="entry name" value="CSD2"/>
    <property type="match status" value="1"/>
</dbReference>
<dbReference type="InterPro" id="IPR011129">
    <property type="entry name" value="CSD"/>
</dbReference>
<evidence type="ECO:0000256" key="3">
    <source>
        <dbReference type="ARBA" id="ARBA00022490"/>
    </source>
</evidence>
<dbReference type="InterPro" id="IPR004476">
    <property type="entry name" value="RNase_II/RNase_R"/>
</dbReference>
<dbReference type="HAMAP" id="MF_01895">
    <property type="entry name" value="RNase_R"/>
    <property type="match status" value="1"/>
</dbReference>
<dbReference type="InterPro" id="IPR013223">
    <property type="entry name" value="RNase_B_OB_dom"/>
</dbReference>
<proteinExistence type="inferred from homology"/>
<feature type="compositionally biased region" description="Basic residues" evidence="9">
    <location>
        <begin position="784"/>
        <end position="795"/>
    </location>
</feature>
<name>A0ABR7MVH1_9FIRM</name>
<comment type="similarity">
    <text evidence="8">Belongs to the RNR ribonuclease family. RNase R subfamily.</text>
</comment>
<dbReference type="Pfam" id="PF00773">
    <property type="entry name" value="RNB"/>
    <property type="match status" value="1"/>
</dbReference>
<evidence type="ECO:0000256" key="9">
    <source>
        <dbReference type="SAM" id="MobiDB-lite"/>
    </source>
</evidence>
<comment type="function">
    <text evidence="8">3'-5' exoribonuclease that releases 5'-nucleoside monophosphates and is involved in maturation of structured RNAs.</text>
</comment>
<evidence type="ECO:0000256" key="7">
    <source>
        <dbReference type="ARBA" id="ARBA00022884"/>
    </source>
</evidence>
<feature type="compositionally biased region" description="Basic residues" evidence="9">
    <location>
        <begin position="755"/>
        <end position="769"/>
    </location>
</feature>
<dbReference type="EMBL" id="JACRSW010000031">
    <property type="protein sequence ID" value="MBC8557679.1"/>
    <property type="molecule type" value="Genomic_DNA"/>
</dbReference>
<evidence type="ECO:0000313" key="12">
    <source>
        <dbReference type="Proteomes" id="UP000637513"/>
    </source>
</evidence>
<dbReference type="SUPFAM" id="SSF50249">
    <property type="entry name" value="Nucleic acid-binding proteins"/>
    <property type="match status" value="4"/>
</dbReference>
<keyword evidence="3 8" id="KW-0963">Cytoplasm</keyword>
<dbReference type="SMART" id="SM00316">
    <property type="entry name" value="S1"/>
    <property type="match status" value="1"/>
</dbReference>
<keyword evidence="12" id="KW-1185">Reference proteome</keyword>
<dbReference type="NCBIfam" id="TIGR00358">
    <property type="entry name" value="3_prime_RNase"/>
    <property type="match status" value="1"/>
</dbReference>
<dbReference type="Pfam" id="PF00575">
    <property type="entry name" value="S1"/>
    <property type="match status" value="1"/>
</dbReference>
<evidence type="ECO:0000313" key="11">
    <source>
        <dbReference type="EMBL" id="MBC8557679.1"/>
    </source>
</evidence>
<dbReference type="Proteomes" id="UP000637513">
    <property type="component" value="Unassembled WGS sequence"/>
</dbReference>
<sequence>MNREELESKKEMILQFISSKEYRPMNAKEMAIVLQVPAKDKKVFKSVIEELITEGKVHADLKGKIKPLADNVCTGTFMATQKGFGFVRVEGMEDDIFISAHKTKGALDGDKVQIVLDTHSHGKRQEGEVISILERGNTILVGTYSSSKSYGFVVADNHKFTKDIYIAKSDTKGAITGHKVVVEITDFGNEDRNPEGRIVEIIGHINDPGVDILSVIKAYGLPEEYPDEVMDQVEGIESEVAEEEKAGRSDYRDLQTVTIDGEDAKDLDDAITLTKENGVYHLGVHIADVSQYVTEKSALDKEALKRGTSVYLVDRVIPMLPHKLSNGICSLNEGVDRLTLSCMMEINADGKIIKHSIEESVINVTRRMSYTSVHKIVEEHDEQECQEYHDLIPMFELMYELADILEKNRKKSGSINFDFPESKITLDEKGKPLDVQIYERNRAHHIIEEFMLAANRTVAEEYFWQELPFVYRVHETPDVEKINELNTFVENFGYVLKTNQDGEIHPKEIQKLMTEVAGTPEEALISRLALRSMKQARYTTSCEGHFGLAMKYYCHFTSPIRRYPDLQIHRIIKENIHGKLSDKRISHYNRILPDVTTQTSLLERRADDAEREVEKMKKAEYMEQFVGQTFEGVISGVTSWGMYVELPNTIEGMIRVADIPGDYYYFEEERYQMVGEHTHKIFKLGQKIRVTVSGVDKILRNIDFEIAQDEDETEGANTETRQDAALDHNDNQTDAVTKSTKKADSKAQKSVAKEKAKKQKNSTKAKKTKTAQPSKEEAQSGYRAKAKARKLARKMAKAEAATNSKKGKNNRNKKKKQAAKTISAAQKQAIEKAFAKKIAEKKKRAMIEKEADRLVSHAKSNAKKKSHAKAMGKAGIKAKNARSGAGMSARRK</sequence>
<feature type="region of interest" description="Disordered" evidence="9">
    <location>
        <begin position="854"/>
        <end position="892"/>
    </location>
</feature>
<dbReference type="RefSeq" id="WP_330606342.1">
    <property type="nucleotide sequence ID" value="NZ_JACRSW010000031.1"/>
</dbReference>
<dbReference type="InterPro" id="IPR012340">
    <property type="entry name" value="NA-bd_OB-fold"/>
</dbReference>
<dbReference type="EC" id="3.1.13.1" evidence="8"/>
<keyword evidence="6 8" id="KW-0269">Exonuclease</keyword>
<organism evidence="11 12">
    <name type="scientific">Jutongia hominis</name>
    <dbReference type="NCBI Taxonomy" id="2763664"/>
    <lineage>
        <taxon>Bacteria</taxon>
        <taxon>Bacillati</taxon>
        <taxon>Bacillota</taxon>
        <taxon>Clostridia</taxon>
        <taxon>Lachnospirales</taxon>
        <taxon>Lachnospiraceae</taxon>
        <taxon>Jutongia</taxon>
    </lineage>
</organism>
<accession>A0ABR7MVH1</accession>
<dbReference type="PROSITE" id="PS50126">
    <property type="entry name" value="S1"/>
    <property type="match status" value="1"/>
</dbReference>
<dbReference type="InterPro" id="IPR001900">
    <property type="entry name" value="RNase_II/R"/>
</dbReference>
<dbReference type="SMART" id="SM00955">
    <property type="entry name" value="RNB"/>
    <property type="match status" value="1"/>
</dbReference>
<keyword evidence="7 8" id="KW-0694">RNA-binding</keyword>
<feature type="compositionally biased region" description="Basic residues" evidence="9">
    <location>
        <begin position="860"/>
        <end position="870"/>
    </location>
</feature>
<evidence type="ECO:0000256" key="6">
    <source>
        <dbReference type="ARBA" id="ARBA00022839"/>
    </source>
</evidence>
<dbReference type="InterPro" id="IPR011805">
    <property type="entry name" value="RNase_R"/>
</dbReference>
<feature type="region of interest" description="Disordered" evidence="9">
    <location>
        <begin position="710"/>
        <end position="824"/>
    </location>
</feature>
<evidence type="ECO:0000256" key="2">
    <source>
        <dbReference type="ARBA" id="ARBA00004496"/>
    </source>
</evidence>
<evidence type="ECO:0000256" key="8">
    <source>
        <dbReference type="HAMAP-Rule" id="MF_01895"/>
    </source>
</evidence>
<feature type="compositionally biased region" description="Basic residues" evidence="9">
    <location>
        <begin position="805"/>
        <end position="818"/>
    </location>
</feature>
<evidence type="ECO:0000256" key="1">
    <source>
        <dbReference type="ARBA" id="ARBA00001849"/>
    </source>
</evidence>
<keyword evidence="5 8" id="KW-0378">Hydrolase</keyword>
<dbReference type="PANTHER" id="PTHR23355:SF9">
    <property type="entry name" value="DIS3-LIKE EXONUCLEASE 2"/>
    <property type="match status" value="1"/>
</dbReference>
<dbReference type="InterPro" id="IPR040476">
    <property type="entry name" value="CSD2"/>
</dbReference>
<dbReference type="NCBIfam" id="TIGR02063">
    <property type="entry name" value="RNase_R"/>
    <property type="match status" value="1"/>
</dbReference>
<reference evidence="11 12" key="1">
    <citation type="submission" date="2020-08" db="EMBL/GenBank/DDBJ databases">
        <title>Genome public.</title>
        <authorList>
            <person name="Liu C."/>
            <person name="Sun Q."/>
        </authorList>
    </citation>
    <scope>NUCLEOTIDE SEQUENCE [LARGE SCALE GENOMIC DNA]</scope>
    <source>
        <strain evidence="11 12">BX3</strain>
    </source>
</reference>
<comment type="catalytic activity">
    <reaction evidence="1 8">
        <text>Exonucleolytic cleavage in the 3'- to 5'-direction to yield nucleoside 5'-phosphates.</text>
        <dbReference type="EC" id="3.1.13.1"/>
    </reaction>
</comment>
<keyword evidence="4 8" id="KW-0540">Nuclease</keyword>